<accession>A0ABW1CCA6</accession>
<dbReference type="RefSeq" id="WP_379512863.1">
    <property type="nucleotide sequence ID" value="NZ_JBHSPA010000008.1"/>
</dbReference>
<evidence type="ECO:0000313" key="1">
    <source>
        <dbReference type="EMBL" id="MFC5823325.1"/>
    </source>
</evidence>
<sequence>MKKTLITEVSGVLAASVEQVWPVLRGERPLHEQTAEHTVAYQGGWWYRGEFSLAPDPEGTRVVHRVYNVATWMRWGVPLANRFFIGFDAQVRTSFADVLARMGGRLGCAARLS</sequence>
<evidence type="ECO:0000313" key="2">
    <source>
        <dbReference type="Proteomes" id="UP001596058"/>
    </source>
</evidence>
<keyword evidence="2" id="KW-1185">Reference proteome</keyword>
<gene>
    <name evidence="1" type="ORF">ACFPZ3_05625</name>
</gene>
<reference evidence="2" key="1">
    <citation type="journal article" date="2019" name="Int. J. Syst. Evol. Microbiol.">
        <title>The Global Catalogue of Microorganisms (GCM) 10K type strain sequencing project: providing services to taxonomists for standard genome sequencing and annotation.</title>
        <authorList>
            <consortium name="The Broad Institute Genomics Platform"/>
            <consortium name="The Broad Institute Genome Sequencing Center for Infectious Disease"/>
            <person name="Wu L."/>
            <person name="Ma J."/>
        </authorList>
    </citation>
    <scope>NUCLEOTIDE SEQUENCE [LARGE SCALE GENOMIC DNA]</scope>
    <source>
        <strain evidence="2">CCUG 53903</strain>
    </source>
</reference>
<dbReference type="Proteomes" id="UP001596058">
    <property type="component" value="Unassembled WGS sequence"/>
</dbReference>
<comment type="caution">
    <text evidence="1">The sequence shown here is derived from an EMBL/GenBank/DDBJ whole genome shotgun (WGS) entry which is preliminary data.</text>
</comment>
<organism evidence="1 2">
    <name type="scientific">Nonomuraea insulae</name>
    <dbReference type="NCBI Taxonomy" id="1616787"/>
    <lineage>
        <taxon>Bacteria</taxon>
        <taxon>Bacillati</taxon>
        <taxon>Actinomycetota</taxon>
        <taxon>Actinomycetes</taxon>
        <taxon>Streptosporangiales</taxon>
        <taxon>Streptosporangiaceae</taxon>
        <taxon>Nonomuraea</taxon>
    </lineage>
</organism>
<protein>
    <recommendedName>
        <fullName evidence="3">Polyketide cyclase/dehydrase/lipid transport protein</fullName>
    </recommendedName>
</protein>
<dbReference type="EMBL" id="JBHSPA010000008">
    <property type="protein sequence ID" value="MFC5823325.1"/>
    <property type="molecule type" value="Genomic_DNA"/>
</dbReference>
<proteinExistence type="predicted"/>
<name>A0ABW1CCA6_9ACTN</name>
<evidence type="ECO:0008006" key="3">
    <source>
        <dbReference type="Google" id="ProtNLM"/>
    </source>
</evidence>